<dbReference type="InParanoid" id="A0A2T3ANL4"/>
<accession>A0A2T3ANL4</accession>
<dbReference type="Proteomes" id="UP000241462">
    <property type="component" value="Unassembled WGS sequence"/>
</dbReference>
<dbReference type="AlphaFoldDB" id="A0A2T3ANL4"/>
<sequence>MSTANSAGAKQRPAAPLPTLPPNVSIFTPKSPSTVQTLLATATASDETNSAVFTRLAVSATTTPEKLNDALESISPSPDSRSEQEFHLRHGNAVLVFDSAAATGGDADGEDETDEEDGQQKIEEAVKDSHHEHVRAVCLAFKDRDIGLDIAGCVFDASQAPQAGFQFDRLSDGALMVVDLMHNDGDSDDDDEDDDGDDDEADLAKLLAGAEVIS</sequence>
<dbReference type="EMBL" id="KZ678372">
    <property type="protein sequence ID" value="PSS05252.1"/>
    <property type="molecule type" value="Genomic_DNA"/>
</dbReference>
<reference evidence="2 3" key="1">
    <citation type="journal article" date="2018" name="Mycol. Prog.">
        <title>Coniella lustricola, a new species from submerged detritus.</title>
        <authorList>
            <person name="Raudabaugh D.B."/>
            <person name="Iturriaga T."/>
            <person name="Carver A."/>
            <person name="Mondo S."/>
            <person name="Pangilinan J."/>
            <person name="Lipzen A."/>
            <person name="He G."/>
            <person name="Amirebrahimi M."/>
            <person name="Grigoriev I.V."/>
            <person name="Miller A.N."/>
        </authorList>
    </citation>
    <scope>NUCLEOTIDE SEQUENCE [LARGE SCALE GENOMIC DNA]</scope>
    <source>
        <strain evidence="2 3">B22-T-1</strain>
    </source>
</reference>
<dbReference type="OrthoDB" id="5280080at2759"/>
<gene>
    <name evidence="2" type="ORF">BD289DRAFT_3492</name>
</gene>
<keyword evidence="3" id="KW-1185">Reference proteome</keyword>
<protein>
    <submittedName>
        <fullName evidence="2">Uncharacterized protein</fullName>
    </submittedName>
</protein>
<name>A0A2T3ANL4_9PEZI</name>
<evidence type="ECO:0000256" key="1">
    <source>
        <dbReference type="SAM" id="MobiDB-lite"/>
    </source>
</evidence>
<feature type="region of interest" description="Disordered" evidence="1">
    <location>
        <begin position="1"/>
        <end position="24"/>
    </location>
</feature>
<organism evidence="2 3">
    <name type="scientific">Coniella lustricola</name>
    <dbReference type="NCBI Taxonomy" id="2025994"/>
    <lineage>
        <taxon>Eukaryota</taxon>
        <taxon>Fungi</taxon>
        <taxon>Dikarya</taxon>
        <taxon>Ascomycota</taxon>
        <taxon>Pezizomycotina</taxon>
        <taxon>Sordariomycetes</taxon>
        <taxon>Sordariomycetidae</taxon>
        <taxon>Diaporthales</taxon>
        <taxon>Schizoparmaceae</taxon>
        <taxon>Coniella</taxon>
    </lineage>
</organism>
<evidence type="ECO:0000313" key="3">
    <source>
        <dbReference type="Proteomes" id="UP000241462"/>
    </source>
</evidence>
<proteinExistence type="predicted"/>
<evidence type="ECO:0000313" key="2">
    <source>
        <dbReference type="EMBL" id="PSS05252.1"/>
    </source>
</evidence>